<evidence type="ECO:0000313" key="1">
    <source>
        <dbReference type="EMBL" id="OAF13732.1"/>
    </source>
</evidence>
<dbReference type="SUPFAM" id="SSF142906">
    <property type="entry name" value="YjbR-like"/>
    <property type="match status" value="1"/>
</dbReference>
<protein>
    <recommendedName>
        <fullName evidence="3">MmcQ/YjbR family DNA-binding protein</fullName>
    </recommendedName>
</protein>
<dbReference type="RefSeq" id="WP_063679971.1">
    <property type="nucleotide sequence ID" value="NZ_LSEF01000074.1"/>
</dbReference>
<sequence length="117" mass="12734">MTPRSFETRCLRLPAVTKVVQWEGTSVFKVGGKMFALGGGFAARSGGYMFKVSNMAYAMLIEHGIARPAPYHARAKWVQLTGNDALPDPELAAYLEQAHALIVAKLSKKARKQLGLA</sequence>
<name>A0A176Z0H0_9BRAD</name>
<dbReference type="Pfam" id="PF04237">
    <property type="entry name" value="YjbR"/>
    <property type="match status" value="1"/>
</dbReference>
<dbReference type="InterPro" id="IPR038056">
    <property type="entry name" value="YjbR-like_sf"/>
</dbReference>
<dbReference type="PANTHER" id="PTHR35145:SF1">
    <property type="entry name" value="CYTOPLASMIC PROTEIN"/>
    <property type="match status" value="1"/>
</dbReference>
<proteinExistence type="predicted"/>
<dbReference type="Gene3D" id="3.90.1150.30">
    <property type="match status" value="1"/>
</dbReference>
<accession>A0A176Z0H0</accession>
<evidence type="ECO:0000313" key="2">
    <source>
        <dbReference type="Proteomes" id="UP000077173"/>
    </source>
</evidence>
<dbReference type="PANTHER" id="PTHR35145">
    <property type="entry name" value="CYTOPLASMIC PROTEIN-RELATED"/>
    <property type="match status" value="1"/>
</dbReference>
<gene>
    <name evidence="1" type="ORF">AXW67_18565</name>
</gene>
<dbReference type="EMBL" id="LSEF01000074">
    <property type="protein sequence ID" value="OAF13732.1"/>
    <property type="molecule type" value="Genomic_DNA"/>
</dbReference>
<evidence type="ECO:0008006" key="3">
    <source>
        <dbReference type="Google" id="ProtNLM"/>
    </source>
</evidence>
<comment type="caution">
    <text evidence="1">The sequence shown here is derived from an EMBL/GenBank/DDBJ whole genome shotgun (WGS) entry which is preliminary data.</text>
</comment>
<dbReference type="GeneID" id="32581581"/>
<reference evidence="1 2" key="1">
    <citation type="submission" date="2016-02" db="EMBL/GenBank/DDBJ databases">
        <title>Draft genome sequence of the strain BR 10247T Bradyrhizobium neotropicale isolated from nodules of Centrolobium paraense.</title>
        <authorList>
            <person name="Simoes-Araujo J.L."/>
            <person name="Barauna A.C."/>
            <person name="Silva K."/>
            <person name="Zilli J.E."/>
        </authorList>
    </citation>
    <scope>NUCLEOTIDE SEQUENCE [LARGE SCALE GENOMIC DNA]</scope>
    <source>
        <strain evidence="1 2">BR 10247</strain>
    </source>
</reference>
<dbReference type="AlphaFoldDB" id="A0A176Z0H0"/>
<keyword evidence="2" id="KW-1185">Reference proteome</keyword>
<dbReference type="InterPro" id="IPR058532">
    <property type="entry name" value="YjbR/MT2646/Rv2570-like"/>
</dbReference>
<dbReference type="InterPro" id="IPR007351">
    <property type="entry name" value="YjbR"/>
</dbReference>
<organism evidence="1 2">
    <name type="scientific">Bradyrhizobium neotropicale</name>
    <dbReference type="NCBI Taxonomy" id="1497615"/>
    <lineage>
        <taxon>Bacteria</taxon>
        <taxon>Pseudomonadati</taxon>
        <taxon>Pseudomonadota</taxon>
        <taxon>Alphaproteobacteria</taxon>
        <taxon>Hyphomicrobiales</taxon>
        <taxon>Nitrobacteraceae</taxon>
        <taxon>Bradyrhizobium</taxon>
    </lineage>
</organism>
<dbReference type="Proteomes" id="UP000077173">
    <property type="component" value="Unassembled WGS sequence"/>
</dbReference>